<dbReference type="EMBL" id="JAZGQO010000001">
    <property type="protein sequence ID" value="KAK6195092.1"/>
    <property type="molecule type" value="Genomic_DNA"/>
</dbReference>
<comment type="caution">
    <text evidence="2">The sequence shown here is derived from an EMBL/GenBank/DDBJ whole genome shotgun (WGS) entry which is preliminary data.</text>
</comment>
<feature type="chain" id="PRO_5042855557" description="Mannan endo-1,4-beta-mannosidase" evidence="1">
    <location>
        <begin position="20"/>
        <end position="381"/>
    </location>
</feature>
<keyword evidence="3" id="KW-1185">Reference proteome</keyword>
<dbReference type="Gene3D" id="3.20.20.80">
    <property type="entry name" value="Glycosidases"/>
    <property type="match status" value="1"/>
</dbReference>
<dbReference type="Proteomes" id="UP001347796">
    <property type="component" value="Unassembled WGS sequence"/>
</dbReference>
<organism evidence="2 3">
    <name type="scientific">Patella caerulea</name>
    <name type="common">Rayed Mediterranean limpet</name>
    <dbReference type="NCBI Taxonomy" id="87958"/>
    <lineage>
        <taxon>Eukaryota</taxon>
        <taxon>Metazoa</taxon>
        <taxon>Spiralia</taxon>
        <taxon>Lophotrochozoa</taxon>
        <taxon>Mollusca</taxon>
        <taxon>Gastropoda</taxon>
        <taxon>Patellogastropoda</taxon>
        <taxon>Patelloidea</taxon>
        <taxon>Patellidae</taxon>
        <taxon>Patella</taxon>
    </lineage>
</organism>
<feature type="signal peptide" evidence="1">
    <location>
        <begin position="1"/>
        <end position="19"/>
    </location>
</feature>
<dbReference type="PANTHER" id="PTHR37398">
    <property type="entry name" value="ENDO-BETA-1,4-MANNANASE"/>
    <property type="match status" value="1"/>
</dbReference>
<evidence type="ECO:0000256" key="1">
    <source>
        <dbReference type="SAM" id="SignalP"/>
    </source>
</evidence>
<dbReference type="PANTHER" id="PTHR37398:SF3">
    <property type="entry name" value="GLYCOSIDE HYDROLASE FAMILY 5 DOMAIN-CONTAINING PROTEIN"/>
    <property type="match status" value="1"/>
</dbReference>
<proteinExistence type="predicted"/>
<protein>
    <recommendedName>
        <fullName evidence="4">Mannan endo-1,4-beta-mannosidase</fullName>
    </recommendedName>
</protein>
<gene>
    <name evidence="2" type="ORF">SNE40_000589</name>
</gene>
<evidence type="ECO:0000313" key="2">
    <source>
        <dbReference type="EMBL" id="KAK6195092.1"/>
    </source>
</evidence>
<dbReference type="InterPro" id="IPR017853">
    <property type="entry name" value="GH"/>
</dbReference>
<reference evidence="2 3" key="1">
    <citation type="submission" date="2024-01" db="EMBL/GenBank/DDBJ databases">
        <title>The genome of the rayed Mediterranean limpet Patella caerulea (Linnaeus, 1758).</title>
        <authorList>
            <person name="Anh-Thu Weber A."/>
            <person name="Halstead-Nussloch G."/>
        </authorList>
    </citation>
    <scope>NUCLEOTIDE SEQUENCE [LARGE SCALE GENOMIC DNA]</scope>
    <source>
        <strain evidence="2">AATW-2023a</strain>
        <tissue evidence="2">Whole specimen</tissue>
    </source>
</reference>
<keyword evidence="1" id="KW-0732">Signal</keyword>
<evidence type="ECO:0000313" key="3">
    <source>
        <dbReference type="Proteomes" id="UP001347796"/>
    </source>
</evidence>
<dbReference type="AlphaFoldDB" id="A0AAN8KK59"/>
<evidence type="ECO:0008006" key="4">
    <source>
        <dbReference type="Google" id="ProtNLM"/>
    </source>
</evidence>
<name>A0AAN8KK59_PATCE</name>
<accession>A0AAN8KK59</accession>
<sequence length="381" mass="42550">MIIVELLLILSALILAINAGRIYVSGTHFMKDGKRVFLSGVNQAWIAYGYDFGDKQYYSRKSQFEHYLKLVHDNGGNSVRVWVHIEGATSPHFDGNGYVTGLDKTGSFINEFKEYLKAAHKYNILIFPCLWNGAQNHQDVHYRLDGLIRDTNKLSSYINKALIPFVNAVKNDPALGGWDIMNEFEGEIISGQHNADSCFDTSILKAGGAGWAGAMYSAQILLRFVNWQADAIRRADPHALVTAGSWNARDNTDKLNTHNLYSDHCLRKAGGKQEGILTFFSTHTYSWQGKYDQYAPFKHRASDYGLGKPFVIAEFNQVKGAGMDITAQFNYAYNNGYAGAWSWHIKADGSDTDSTDNQLRGLRSLRGKTDQSKGGVVNFSL</sequence>
<dbReference type="SUPFAM" id="SSF51445">
    <property type="entry name" value="(Trans)glycosidases"/>
    <property type="match status" value="1"/>
</dbReference>